<dbReference type="Pfam" id="PF00300">
    <property type="entry name" value="His_Phos_1"/>
    <property type="match status" value="2"/>
</dbReference>
<accession>B0C2C1</accession>
<dbReference type="eggNOG" id="COG0406">
    <property type="taxonomic scope" value="Bacteria"/>
</dbReference>
<evidence type="ECO:0000256" key="2">
    <source>
        <dbReference type="PIRSR" id="PIRSR613078-2"/>
    </source>
</evidence>
<evidence type="ECO:0000313" key="5">
    <source>
        <dbReference type="Proteomes" id="UP000000268"/>
    </source>
</evidence>
<dbReference type="GO" id="GO:0016791">
    <property type="term" value="F:phosphatase activity"/>
    <property type="evidence" value="ECO:0007669"/>
    <property type="project" value="TreeGrafter"/>
</dbReference>
<dbReference type="Proteomes" id="UP000000268">
    <property type="component" value="Chromosome"/>
</dbReference>
<dbReference type="PANTHER" id="PTHR48100">
    <property type="entry name" value="BROAD-SPECIFICITY PHOSPHATASE YOR283W-RELATED"/>
    <property type="match status" value="1"/>
</dbReference>
<name>B0C2C1_ACAM1</name>
<dbReference type="STRING" id="329726.AM1_3583"/>
<dbReference type="SUPFAM" id="SSF53254">
    <property type="entry name" value="Phosphoglycerate mutase-like"/>
    <property type="match status" value="2"/>
</dbReference>
<gene>
    <name evidence="4" type="primary">phoE</name>
    <name evidence="4" type="ordered locus">AM1_3583</name>
</gene>
<proteinExistence type="predicted"/>
<keyword evidence="5" id="KW-1185">Reference proteome</keyword>
<dbReference type="RefSeq" id="WP_012163966.1">
    <property type="nucleotide sequence ID" value="NC_009925.1"/>
</dbReference>
<dbReference type="Gene3D" id="3.40.50.1240">
    <property type="entry name" value="Phosphoglycerate mutase-like"/>
    <property type="match status" value="2"/>
</dbReference>
<dbReference type="PROSITE" id="PS00175">
    <property type="entry name" value="PG_MUTASE"/>
    <property type="match status" value="2"/>
</dbReference>
<dbReference type="PANTHER" id="PTHR48100:SF10">
    <property type="entry name" value="2-CARBOXY-D-ARABINITOL-1-PHOSPHATASE-RELATED"/>
    <property type="match status" value="1"/>
</dbReference>
<dbReference type="AlphaFoldDB" id="B0C2C1"/>
<feature type="active site" description="Tele-phosphohistidine intermediate" evidence="1">
    <location>
        <position position="230"/>
    </location>
</feature>
<dbReference type="InterPro" id="IPR029033">
    <property type="entry name" value="His_PPase_superfam"/>
</dbReference>
<dbReference type="CDD" id="cd07067">
    <property type="entry name" value="HP_PGM_like"/>
    <property type="match status" value="2"/>
</dbReference>
<dbReference type="KEGG" id="amr:AM1_3583"/>
<feature type="active site" description="Proton donor/acceptor" evidence="1">
    <location>
        <position position="304"/>
    </location>
</feature>
<dbReference type="InterPro" id="IPR050275">
    <property type="entry name" value="PGM_Phosphatase"/>
</dbReference>
<dbReference type="SMART" id="SM00855">
    <property type="entry name" value="PGAM"/>
    <property type="match status" value="2"/>
</dbReference>
<evidence type="ECO:0000256" key="3">
    <source>
        <dbReference type="PIRSR" id="PIRSR613078-3"/>
    </source>
</evidence>
<feature type="binding site" evidence="2">
    <location>
        <begin position="229"/>
        <end position="236"/>
    </location>
    <ligand>
        <name>substrate</name>
    </ligand>
</feature>
<evidence type="ECO:0000313" key="4">
    <source>
        <dbReference type="EMBL" id="ABW28573.1"/>
    </source>
</evidence>
<reference evidence="4 5" key="1">
    <citation type="journal article" date="2008" name="Proc. Natl. Acad. Sci. U.S.A.">
        <title>Niche adaptation and genome expansion in the chlorophyll d-producing cyanobacterium Acaryochloris marina.</title>
        <authorList>
            <person name="Swingley W.D."/>
            <person name="Chen M."/>
            <person name="Cheung P.C."/>
            <person name="Conrad A.L."/>
            <person name="Dejesa L.C."/>
            <person name="Hao J."/>
            <person name="Honchak B.M."/>
            <person name="Karbach L.E."/>
            <person name="Kurdoglu A."/>
            <person name="Lahiri S."/>
            <person name="Mastrian S.D."/>
            <person name="Miyashita H."/>
            <person name="Page L."/>
            <person name="Ramakrishna P."/>
            <person name="Satoh S."/>
            <person name="Sattley W.M."/>
            <person name="Shimada Y."/>
            <person name="Taylor H.L."/>
            <person name="Tomo T."/>
            <person name="Tsuchiya T."/>
            <person name="Wang Z.T."/>
            <person name="Raymond J."/>
            <person name="Mimuro M."/>
            <person name="Blankenship R.E."/>
            <person name="Touchman J.W."/>
        </authorList>
    </citation>
    <scope>NUCLEOTIDE SEQUENCE [LARGE SCALE GENOMIC DNA]</scope>
    <source>
        <strain evidence="5">MBIC 11017</strain>
    </source>
</reference>
<dbReference type="InterPro" id="IPR013078">
    <property type="entry name" value="His_Pase_superF_clade-1"/>
</dbReference>
<evidence type="ECO:0000256" key="1">
    <source>
        <dbReference type="PIRSR" id="PIRSR613078-1"/>
    </source>
</evidence>
<dbReference type="EMBL" id="CP000828">
    <property type="protein sequence ID" value="ABW28573.1"/>
    <property type="molecule type" value="Genomic_DNA"/>
</dbReference>
<protein>
    <submittedName>
        <fullName evidence="4">Phosphoglycerate mutase</fullName>
    </submittedName>
</protein>
<feature type="binding site" evidence="2">
    <location>
        <position position="279"/>
    </location>
    <ligand>
        <name>substrate</name>
    </ligand>
</feature>
<dbReference type="HOGENOM" id="CLU_035286_1_0_3"/>
<dbReference type="InterPro" id="IPR001345">
    <property type="entry name" value="PG/BPGM_mutase_AS"/>
</dbReference>
<dbReference type="OrthoDB" id="9781415at2"/>
<sequence>MVRHGESTFNVEGRVQGHLDESSLTEQGLADARRVGEALNGIAFDAIYCSPLQRAGQTAATIHDTLAAAPAIQIEEGLIEIGLPLWEGMLFEQVKTDFPEHYQCWNSAPEKLCMELSGPDGSQSFYPVPALYDQAKALWQKLLPQHEGQTILLVGHSGINRALLSTALGLTPDRYQRLQQANCNISVLNFPDGFNQKPQLEALNLTDHLGLPLPKLWRHYRGLRLILVRHGETEWNRRGQFQGQIDVPLNDNGRGQGQQAAEFLKTIPIDFAISSSLARPKETAELILQNHPQVQLDLSEPLWEISHGTWEGCLESEIEDRYPGELDRWRTAPETVQMPEGENLQQVWDRAIAAWDDIVAQALATGKTEQTGLVVAHDAINKVVLCHVAGLGPEHFWCFKQGNGAVSVIDYDTDGHPILQAMNITTHLAGGVLDQTAAGAL</sequence>
<feature type="site" description="Transition state stabilizer" evidence="3">
    <location>
        <position position="377"/>
    </location>
</feature>
<organism evidence="4 5">
    <name type="scientific">Acaryochloris marina (strain MBIC 11017)</name>
    <dbReference type="NCBI Taxonomy" id="329726"/>
    <lineage>
        <taxon>Bacteria</taxon>
        <taxon>Bacillati</taxon>
        <taxon>Cyanobacteriota</taxon>
        <taxon>Cyanophyceae</taxon>
        <taxon>Acaryochloridales</taxon>
        <taxon>Acaryochloridaceae</taxon>
        <taxon>Acaryochloris</taxon>
    </lineage>
</organism>